<protein>
    <recommendedName>
        <fullName evidence="1">PIN domain-containing protein</fullName>
    </recommendedName>
</protein>
<reference evidence="2" key="1">
    <citation type="journal article" date="2012" name="Environ. Microbiol.">
        <title>Genomic content of uncultured Bacteroidetes from contrasting oceanic provinces in the North Atlantic Ocean.</title>
        <authorList>
            <person name="Gomez-Pereira P.R."/>
            <person name="Schuler M."/>
            <person name="Fuchs B.M."/>
            <person name="Bennke C."/>
            <person name="Teeling H."/>
            <person name="Waldmann J."/>
            <person name="Richter M."/>
            <person name="Barbe V."/>
            <person name="Bataille E."/>
            <person name="Glockner F.O."/>
            <person name="Amann R."/>
        </authorList>
    </citation>
    <scope>NUCLEOTIDE SEQUENCE</scope>
</reference>
<gene>
    <name evidence="2" type="ORF">VIS_S3ASA20003</name>
</gene>
<feature type="domain" description="PIN" evidence="1">
    <location>
        <begin position="4"/>
        <end position="123"/>
    </location>
</feature>
<dbReference type="InterPro" id="IPR029060">
    <property type="entry name" value="PIN-like_dom_sf"/>
</dbReference>
<evidence type="ECO:0000313" key="2">
    <source>
        <dbReference type="EMBL" id="CCF99182.1"/>
    </source>
</evidence>
<dbReference type="AlphaFoldDB" id="H6RDS1"/>
<accession>H6RDS1</accession>
<dbReference type="Gene3D" id="3.40.50.1010">
    <property type="entry name" value="5'-nuclease"/>
    <property type="match status" value="1"/>
</dbReference>
<organism evidence="2">
    <name type="scientific">uncultured Flavobacteriia bacterium</name>
    <dbReference type="NCBI Taxonomy" id="212695"/>
    <lineage>
        <taxon>Bacteria</taxon>
        <taxon>Pseudomonadati</taxon>
        <taxon>Bacteroidota</taxon>
        <taxon>Flavobacteriia</taxon>
        <taxon>environmental samples</taxon>
    </lineage>
</organism>
<dbReference type="SUPFAM" id="SSF88723">
    <property type="entry name" value="PIN domain-like"/>
    <property type="match status" value="1"/>
</dbReference>
<reference evidence="2" key="2">
    <citation type="submission" date="2012-02" db="EMBL/GenBank/DDBJ databases">
        <authorList>
            <person name="Genoscope - CEA"/>
        </authorList>
    </citation>
    <scope>NUCLEOTIDE SEQUENCE</scope>
</reference>
<dbReference type="InterPro" id="IPR002716">
    <property type="entry name" value="PIN_dom"/>
</dbReference>
<proteinExistence type="predicted"/>
<evidence type="ECO:0000259" key="1">
    <source>
        <dbReference type="Pfam" id="PF10130"/>
    </source>
</evidence>
<name>H6RDS1_9BACT</name>
<dbReference type="Pfam" id="PF10130">
    <property type="entry name" value="PIN_2"/>
    <property type="match status" value="1"/>
</dbReference>
<dbReference type="EMBL" id="FO117573">
    <property type="protein sequence ID" value="CCF99182.1"/>
    <property type="molecule type" value="Genomic_DNA"/>
</dbReference>
<sequence length="143" mass="16624">MRLVVDTNVVFSALLNPASEIGVLLLDLDDRFDFYGPELLLEEIERYSEKLMRYTKIDLENFYKIKTWLLDSINIIEVELISNKSWKEAFELVKDVDVDDTPFVALAIQLNCQLWTGDKKLAGSIYHKNEKLILNTQEVLKLL</sequence>